<evidence type="ECO:0000313" key="6">
    <source>
        <dbReference type="EMBL" id="CAF4466659.1"/>
    </source>
</evidence>
<organism evidence="3 7">
    <name type="scientific">Rotaria socialis</name>
    <dbReference type="NCBI Taxonomy" id="392032"/>
    <lineage>
        <taxon>Eukaryota</taxon>
        <taxon>Metazoa</taxon>
        <taxon>Spiralia</taxon>
        <taxon>Gnathifera</taxon>
        <taxon>Rotifera</taxon>
        <taxon>Eurotatoria</taxon>
        <taxon>Bdelloidea</taxon>
        <taxon>Philodinida</taxon>
        <taxon>Philodinidae</taxon>
        <taxon>Rotaria</taxon>
    </lineage>
</organism>
<evidence type="ECO:0000313" key="7">
    <source>
        <dbReference type="Proteomes" id="UP000663869"/>
    </source>
</evidence>
<feature type="domain" description="Carboxylesterase type B" evidence="2">
    <location>
        <begin position="106"/>
        <end position="192"/>
    </location>
</feature>
<dbReference type="Proteomes" id="UP000663862">
    <property type="component" value="Unassembled WGS sequence"/>
</dbReference>
<sequence>MLTSLNVLLFFGPWLPVIDNVIVRGQLIDIVYNTSFPLKPLIICTITEECRDFIYGSWQKPITPSEYIGIALAIFQENAFKILKKYPPVGSDDQRSLVARAATQWMFGYPLDTENLRNWIQCSDHACHTDEIPFLFESSWTNFTDAGRCVSQNMATCWTNFAKSQDPSEQLRVPLSWPRVKTENETYIYIQDPLLIN</sequence>
<dbReference type="PANTHER" id="PTHR45570:SF1">
    <property type="entry name" value="CARBOXYLIC ESTER HYDROLASE"/>
    <property type="match status" value="1"/>
</dbReference>
<dbReference type="AlphaFoldDB" id="A0A817YGV1"/>
<dbReference type="Proteomes" id="UP000663869">
    <property type="component" value="Unassembled WGS sequence"/>
</dbReference>
<dbReference type="PANTHER" id="PTHR45570">
    <property type="entry name" value="CARBOXYLIC ESTER HYDROLASE"/>
    <property type="match status" value="1"/>
</dbReference>
<dbReference type="Gene3D" id="3.40.50.1820">
    <property type="entry name" value="alpha/beta hydrolase"/>
    <property type="match status" value="1"/>
</dbReference>
<dbReference type="EMBL" id="CAJOBQ010001211">
    <property type="protein sequence ID" value="CAF4466659.1"/>
    <property type="molecule type" value="Genomic_DNA"/>
</dbReference>
<protein>
    <recommendedName>
        <fullName evidence="2">Carboxylesterase type B domain-containing protein</fullName>
    </recommendedName>
</protein>
<proteinExistence type="predicted"/>
<name>A0A817YGV1_9BILA</name>
<reference evidence="3" key="1">
    <citation type="submission" date="2021-02" db="EMBL/GenBank/DDBJ databases">
        <authorList>
            <person name="Nowell W R."/>
        </authorList>
    </citation>
    <scope>NUCLEOTIDE SEQUENCE</scope>
</reference>
<feature type="signal peptide" evidence="1">
    <location>
        <begin position="1"/>
        <end position="19"/>
    </location>
</feature>
<evidence type="ECO:0000313" key="5">
    <source>
        <dbReference type="EMBL" id="CAF4344743.1"/>
    </source>
</evidence>
<comment type="caution">
    <text evidence="3">The sequence shown here is derived from an EMBL/GenBank/DDBJ whole genome shotgun (WGS) entry which is preliminary data.</text>
</comment>
<accession>A0A817YGV1</accession>
<dbReference type="SUPFAM" id="SSF53474">
    <property type="entry name" value="alpha/beta-Hydrolases"/>
    <property type="match status" value="1"/>
</dbReference>
<dbReference type="InterPro" id="IPR029058">
    <property type="entry name" value="AB_hydrolase_fold"/>
</dbReference>
<dbReference type="Pfam" id="PF00135">
    <property type="entry name" value="COesterase"/>
    <property type="match status" value="1"/>
</dbReference>
<dbReference type="Proteomes" id="UP000663833">
    <property type="component" value="Unassembled WGS sequence"/>
</dbReference>
<dbReference type="EMBL" id="CAJNYU010000630">
    <property type="protein sequence ID" value="CAF3378166.1"/>
    <property type="molecule type" value="Genomic_DNA"/>
</dbReference>
<dbReference type="InterPro" id="IPR002018">
    <property type="entry name" value="CarbesteraseB"/>
</dbReference>
<feature type="chain" id="PRO_5035690865" description="Carboxylesterase type B domain-containing protein" evidence="1">
    <location>
        <begin position="20"/>
        <end position="197"/>
    </location>
</feature>
<gene>
    <name evidence="3" type="ORF">FME351_LOCUS6985</name>
    <name evidence="5" type="ORF">HFQ381_LOCUS16339</name>
    <name evidence="4" type="ORF">LUA448_LOCUS19162</name>
    <name evidence="6" type="ORF">TSG867_LOCUS18284</name>
</gene>
<evidence type="ECO:0000259" key="2">
    <source>
        <dbReference type="Pfam" id="PF00135"/>
    </source>
</evidence>
<dbReference type="EMBL" id="CAJOBO010001151">
    <property type="protein sequence ID" value="CAF4344743.1"/>
    <property type="molecule type" value="Genomic_DNA"/>
</dbReference>
<dbReference type="Proteomes" id="UP000663851">
    <property type="component" value="Unassembled WGS sequence"/>
</dbReference>
<evidence type="ECO:0000256" key="1">
    <source>
        <dbReference type="SAM" id="SignalP"/>
    </source>
</evidence>
<evidence type="ECO:0000313" key="4">
    <source>
        <dbReference type="EMBL" id="CAF3418077.1"/>
    </source>
</evidence>
<evidence type="ECO:0000313" key="3">
    <source>
        <dbReference type="EMBL" id="CAF3378166.1"/>
    </source>
</evidence>
<dbReference type="EMBL" id="CAJNYD010002426">
    <property type="protein sequence ID" value="CAF3418077.1"/>
    <property type="molecule type" value="Genomic_DNA"/>
</dbReference>
<keyword evidence="1" id="KW-0732">Signal</keyword>